<proteinExistence type="inferred from homology"/>
<evidence type="ECO:0000256" key="4">
    <source>
        <dbReference type="ARBA" id="ARBA00022692"/>
    </source>
</evidence>
<evidence type="ECO:0000256" key="5">
    <source>
        <dbReference type="ARBA" id="ARBA00022729"/>
    </source>
</evidence>
<organism evidence="9 10">
    <name type="scientific">Parabacteroides chinchillae</name>
    <dbReference type="NCBI Taxonomy" id="871327"/>
    <lineage>
        <taxon>Bacteria</taxon>
        <taxon>Pseudomonadati</taxon>
        <taxon>Bacteroidota</taxon>
        <taxon>Bacteroidia</taxon>
        <taxon>Bacteroidales</taxon>
        <taxon>Tannerellaceae</taxon>
        <taxon>Parabacteroides</taxon>
    </lineage>
</organism>
<dbReference type="AlphaFoldDB" id="A0A8G2F988"/>
<dbReference type="GO" id="GO:0009279">
    <property type="term" value="C:cell outer membrane"/>
    <property type="evidence" value="ECO:0007669"/>
    <property type="project" value="UniProtKB-SubCell"/>
</dbReference>
<keyword evidence="7" id="KW-0998">Cell outer membrane</keyword>
<dbReference type="InterPro" id="IPR005017">
    <property type="entry name" value="OMPP1/FadL/TodX"/>
</dbReference>
<evidence type="ECO:0000256" key="2">
    <source>
        <dbReference type="ARBA" id="ARBA00008163"/>
    </source>
</evidence>
<dbReference type="RefSeq" id="WP_103982060.1">
    <property type="nucleotide sequence ID" value="NZ_FNVS01000001.1"/>
</dbReference>
<evidence type="ECO:0000256" key="8">
    <source>
        <dbReference type="SAM" id="SignalP"/>
    </source>
</evidence>
<dbReference type="SUPFAM" id="SSF56935">
    <property type="entry name" value="Porins"/>
    <property type="match status" value="1"/>
</dbReference>
<feature type="signal peptide" evidence="8">
    <location>
        <begin position="1"/>
        <end position="20"/>
    </location>
</feature>
<keyword evidence="4" id="KW-0812">Transmembrane</keyword>
<evidence type="ECO:0000313" key="9">
    <source>
        <dbReference type="EMBL" id="SEF41002.1"/>
    </source>
</evidence>
<evidence type="ECO:0000256" key="6">
    <source>
        <dbReference type="ARBA" id="ARBA00023136"/>
    </source>
</evidence>
<dbReference type="EMBL" id="FNVS01000001">
    <property type="protein sequence ID" value="SEF41002.1"/>
    <property type="molecule type" value="Genomic_DNA"/>
</dbReference>
<dbReference type="Gene3D" id="2.40.160.60">
    <property type="entry name" value="Outer membrane protein transport protein (OMPP1/FadL/TodX)"/>
    <property type="match status" value="1"/>
</dbReference>
<evidence type="ECO:0000256" key="3">
    <source>
        <dbReference type="ARBA" id="ARBA00022452"/>
    </source>
</evidence>
<reference evidence="9 10" key="1">
    <citation type="submission" date="2016-10" db="EMBL/GenBank/DDBJ databases">
        <authorList>
            <person name="Varghese N."/>
            <person name="Submissions S."/>
        </authorList>
    </citation>
    <scope>NUCLEOTIDE SEQUENCE [LARGE SCALE GENOMIC DNA]</scope>
    <source>
        <strain evidence="9 10">DSM 29073</strain>
    </source>
</reference>
<evidence type="ECO:0000256" key="1">
    <source>
        <dbReference type="ARBA" id="ARBA00004571"/>
    </source>
</evidence>
<keyword evidence="10" id="KW-1185">Reference proteome</keyword>
<dbReference type="PANTHER" id="PTHR35093">
    <property type="entry name" value="OUTER MEMBRANE PROTEIN NMB0088-RELATED"/>
    <property type="match status" value="1"/>
</dbReference>
<evidence type="ECO:0000313" key="10">
    <source>
        <dbReference type="Proteomes" id="UP000236725"/>
    </source>
</evidence>
<comment type="caution">
    <text evidence="9">The sequence shown here is derived from an EMBL/GenBank/DDBJ whole genome shotgun (WGS) entry which is preliminary data.</text>
</comment>
<feature type="chain" id="PRO_5034148900" evidence="8">
    <location>
        <begin position="21"/>
        <end position="531"/>
    </location>
</feature>
<accession>A0A8G2F988</accession>
<name>A0A8G2F988_9BACT</name>
<comment type="similarity">
    <text evidence="2">Belongs to the OmpP1/FadL family.</text>
</comment>
<evidence type="ECO:0000256" key="7">
    <source>
        <dbReference type="ARBA" id="ARBA00023237"/>
    </source>
</evidence>
<gene>
    <name evidence="9" type="ORF">SAMN05444001_10163</name>
</gene>
<sequence>MKKILIVMSALALYSSAAFSQGELDAFRFVQNDLNGTARYLSMGGAFGALGGDISAMHSNPAGLAIYRSSEIVTTLSLSSVSAKSDWLGNKVDNSRTRVNFDNIAYVGYFPTSNDAGLVSWNVGFSYNRAKNYSRNYTMSTGGGLNTSLSDYIAELSTRLAHRSPGFIANDLKDGKGLDPYANDLPWMSVLGYNAGFMNPIGGDRSREFSSSYINSGTGEWLKQTGADLNVTERGAIDQYNIAFGLNFSDVFLLGGTLAITDLNYDYSSWYNEVFTDDSNLKLENSLSTDGTGYSFNIGAIVRPSDYFRLGVAYNSPVWYKMTDYFYAKGSSRVMGGDQWATTPDGAYSNYQYRSPDKWLFSAAAIIGKYGLISVDYELTNYKNMKMYFENGNENLETNTYIKEDFGIGNTLRVGAEARITPQFSVRAGYAWSGSPVKADLRDQKIETVTVGTIPNYTIDRGVNNYTIGLGYRFTPNFYADLAYVYTVHKEDAYNFSNLYPMEDGDIEILNQGATLKTNTTRVALTLGYKF</sequence>
<comment type="subcellular location">
    <subcellularLocation>
        <location evidence="1">Cell outer membrane</location>
        <topology evidence="1">Multi-pass membrane protein</topology>
    </subcellularLocation>
</comment>
<dbReference type="Proteomes" id="UP000236725">
    <property type="component" value="Unassembled WGS sequence"/>
</dbReference>
<keyword evidence="3" id="KW-1134">Transmembrane beta strand</keyword>
<dbReference type="PANTHER" id="PTHR35093:SF8">
    <property type="entry name" value="OUTER MEMBRANE PROTEIN NMB0088-RELATED"/>
    <property type="match status" value="1"/>
</dbReference>
<dbReference type="Pfam" id="PF03349">
    <property type="entry name" value="Toluene_X"/>
    <property type="match status" value="1"/>
</dbReference>
<dbReference type="GO" id="GO:0015483">
    <property type="term" value="F:long-chain fatty acid transporting porin activity"/>
    <property type="evidence" value="ECO:0007669"/>
    <property type="project" value="TreeGrafter"/>
</dbReference>
<protein>
    <submittedName>
        <fullName evidence="9">Outer membrane protein transport protein (OMPP1/FadL/TodX)</fullName>
    </submittedName>
</protein>
<keyword evidence="5 8" id="KW-0732">Signal</keyword>
<keyword evidence="6" id="KW-0472">Membrane</keyword>